<evidence type="ECO:0000313" key="7">
    <source>
        <dbReference type="Ensembl" id="ENSMMDP00005025419.1"/>
    </source>
</evidence>
<name>A0A667YNH4_9TELE</name>
<evidence type="ECO:0000259" key="6">
    <source>
        <dbReference type="PROSITE" id="PS52003"/>
    </source>
</evidence>
<reference evidence="7" key="2">
    <citation type="submission" date="2025-08" db="UniProtKB">
        <authorList>
            <consortium name="Ensembl"/>
        </authorList>
    </citation>
    <scope>IDENTIFICATION</scope>
</reference>
<dbReference type="InterPro" id="IPR047571">
    <property type="entry name" value="OCA"/>
</dbReference>
<keyword evidence="2" id="KW-0010">Activator</keyword>
<evidence type="ECO:0000256" key="5">
    <source>
        <dbReference type="SAM" id="SignalP"/>
    </source>
</evidence>
<dbReference type="GO" id="GO:0003677">
    <property type="term" value="F:DNA binding"/>
    <property type="evidence" value="ECO:0007669"/>
    <property type="project" value="InterPro"/>
</dbReference>
<evidence type="ECO:0000256" key="3">
    <source>
        <dbReference type="ARBA" id="ARBA00023163"/>
    </source>
</evidence>
<keyword evidence="1" id="KW-0805">Transcription regulation</keyword>
<keyword evidence="3" id="KW-0804">Transcription</keyword>
<feature type="region of interest" description="Disordered" evidence="4">
    <location>
        <begin position="224"/>
        <end position="268"/>
    </location>
</feature>
<dbReference type="PROSITE" id="PS52003">
    <property type="entry name" value="OCA"/>
    <property type="match status" value="1"/>
</dbReference>
<dbReference type="Pfam" id="PF09310">
    <property type="entry name" value="PD-C2-AF1"/>
    <property type="match status" value="1"/>
</dbReference>
<dbReference type="InterPro" id="IPR015389">
    <property type="entry name" value="PD-C2-AF1"/>
</dbReference>
<evidence type="ECO:0000256" key="4">
    <source>
        <dbReference type="SAM" id="MobiDB-lite"/>
    </source>
</evidence>
<feature type="chain" id="PRO_5025670548" description="OCA domain-containing protein" evidence="5">
    <location>
        <begin position="21"/>
        <end position="268"/>
    </location>
</feature>
<organism evidence="7 8">
    <name type="scientific">Myripristis murdjan</name>
    <name type="common">pinecone soldierfish</name>
    <dbReference type="NCBI Taxonomy" id="586833"/>
    <lineage>
        <taxon>Eukaryota</taxon>
        <taxon>Metazoa</taxon>
        <taxon>Chordata</taxon>
        <taxon>Craniata</taxon>
        <taxon>Vertebrata</taxon>
        <taxon>Euteleostomi</taxon>
        <taxon>Actinopterygii</taxon>
        <taxon>Neopterygii</taxon>
        <taxon>Teleostei</taxon>
        <taxon>Neoteleostei</taxon>
        <taxon>Acanthomorphata</taxon>
        <taxon>Holocentriformes</taxon>
        <taxon>Holocentridae</taxon>
        <taxon>Myripristis</taxon>
    </lineage>
</organism>
<keyword evidence="8" id="KW-1185">Reference proteome</keyword>
<proteinExistence type="predicted"/>
<feature type="signal peptide" evidence="5">
    <location>
        <begin position="1"/>
        <end position="20"/>
    </location>
</feature>
<dbReference type="Proteomes" id="UP000472263">
    <property type="component" value="Chromosome 13"/>
</dbReference>
<protein>
    <recommendedName>
        <fullName evidence="6">OCA domain-containing protein</fullName>
    </recommendedName>
</protein>
<feature type="compositionally biased region" description="Basic and acidic residues" evidence="4">
    <location>
        <begin position="242"/>
        <end position="257"/>
    </location>
</feature>
<feature type="region of interest" description="Disordered" evidence="4">
    <location>
        <begin position="39"/>
        <end position="63"/>
    </location>
</feature>
<feature type="domain" description="OCA" evidence="6">
    <location>
        <begin position="22"/>
        <end position="44"/>
    </location>
</feature>
<dbReference type="Ensembl" id="ENSMMDT00005025956.1">
    <property type="protein sequence ID" value="ENSMMDP00005025419.1"/>
    <property type="gene ID" value="ENSMMDG00005012176.1"/>
</dbReference>
<feature type="compositionally biased region" description="Polar residues" evidence="4">
    <location>
        <begin position="258"/>
        <end position="268"/>
    </location>
</feature>
<keyword evidence="5" id="KW-0732">Signal</keyword>
<dbReference type="GeneTree" id="ENSGT00940000168466"/>
<reference evidence="7" key="1">
    <citation type="submission" date="2019-06" db="EMBL/GenBank/DDBJ databases">
        <authorList>
            <consortium name="Wellcome Sanger Institute Data Sharing"/>
        </authorList>
    </citation>
    <scope>NUCLEOTIDE SEQUENCE [LARGE SCALE GENOMIC DNA]</scope>
</reference>
<dbReference type="AlphaFoldDB" id="A0A667YNH4"/>
<evidence type="ECO:0000313" key="8">
    <source>
        <dbReference type="Proteomes" id="UP000472263"/>
    </source>
</evidence>
<dbReference type="InParanoid" id="A0A667YNH4"/>
<sequence>MFLHVLLFLSAPLAPPPVLGRSRPYQGVRVRDPVKELLRRKRGLESHSTKSAPPAVATSGSSGVPLATVSDGGLQCAGWKAPPTATTASFQPAVPPWSSSDYNQPDPSAQTLAYPATPALTADVYMQTLCPSYTMLTYTHTPLLTNIGTIPVASSPASLPQMDLQDSGLTYLPWAQPLTTISTMPTSGVQFSPGSAPLPGSPLVHMPLSMSLTTMIPQLEAQAQTLDEDQEVEPEPPNPLEKLLEDPKEEHEEEGKDTYSSSLFIPTV</sequence>
<feature type="compositionally biased region" description="Basic and acidic residues" evidence="4">
    <location>
        <begin position="39"/>
        <end position="48"/>
    </location>
</feature>
<evidence type="ECO:0000256" key="1">
    <source>
        <dbReference type="ARBA" id="ARBA00023015"/>
    </source>
</evidence>
<dbReference type="GO" id="GO:0070974">
    <property type="term" value="F:POU domain binding"/>
    <property type="evidence" value="ECO:0007669"/>
    <property type="project" value="InterPro"/>
</dbReference>
<accession>A0A667YNH4</accession>
<reference evidence="7" key="3">
    <citation type="submission" date="2025-09" db="UniProtKB">
        <authorList>
            <consortium name="Ensembl"/>
        </authorList>
    </citation>
    <scope>IDENTIFICATION</scope>
</reference>
<evidence type="ECO:0000256" key="2">
    <source>
        <dbReference type="ARBA" id="ARBA00023159"/>
    </source>
</evidence>